<keyword evidence="1" id="KW-1133">Transmembrane helix</keyword>
<protein>
    <submittedName>
        <fullName evidence="2">ABC-type transport system involved in multi-copper enzyme maturation permease subunit</fullName>
    </submittedName>
</protein>
<evidence type="ECO:0000256" key="1">
    <source>
        <dbReference type="SAM" id="Phobius"/>
    </source>
</evidence>
<dbReference type="Proteomes" id="UP000625033">
    <property type="component" value="Unassembled WGS sequence"/>
</dbReference>
<feature type="transmembrane region" description="Helical" evidence="1">
    <location>
        <begin position="42"/>
        <end position="64"/>
    </location>
</feature>
<dbReference type="AlphaFoldDB" id="A0A931D589"/>
<keyword evidence="3" id="KW-1185">Reference proteome</keyword>
<gene>
    <name evidence="2" type="ORF">IW252_001441</name>
</gene>
<reference evidence="2" key="1">
    <citation type="submission" date="2020-11" db="EMBL/GenBank/DDBJ databases">
        <title>Sequencing the genomes of 1000 actinobacteria strains.</title>
        <authorList>
            <person name="Klenk H.-P."/>
        </authorList>
    </citation>
    <scope>NUCLEOTIDE SEQUENCE</scope>
    <source>
        <strain evidence="2">DSM 26152</strain>
    </source>
</reference>
<accession>A0A931D589</accession>
<sequence>MIATAEAPRRDRAAARGVAHPTSLLRVIRSEVIKLFTVPAPLVLLLCVILLSVGLAALTAWASGAFMADMVDQAGAPEISATTHIYSGVAFAQLITGALGVVVGSTEFSTGMSRTTFTAVPRRLSVFFAKVVVLGVVSALTALIAFAASAAVVAPIAGHYSMELDLLGAAAQQDLWASVAYLVATALIGLALGMLLRNAAGGIVILAALLFVLPIAFMMIGNDFFSTLAAYLPDAAYSAISSSALSAEDAAAMGVAEPLPVWQAWLTLGAWVVAPLVAAGAVLRWRDL</sequence>
<dbReference type="RefSeq" id="WP_196835949.1">
    <property type="nucleotide sequence ID" value="NZ_JADOTZ010000001.1"/>
</dbReference>
<keyword evidence="1" id="KW-0472">Membrane</keyword>
<dbReference type="EMBL" id="JADOTZ010000001">
    <property type="protein sequence ID" value="MBG6084674.1"/>
    <property type="molecule type" value="Genomic_DNA"/>
</dbReference>
<name>A0A931D589_9MICC</name>
<proteinExistence type="predicted"/>
<feature type="transmembrane region" description="Helical" evidence="1">
    <location>
        <begin position="176"/>
        <end position="196"/>
    </location>
</feature>
<keyword evidence="1" id="KW-0812">Transmembrane</keyword>
<feature type="transmembrane region" description="Helical" evidence="1">
    <location>
        <begin position="84"/>
        <end position="106"/>
    </location>
</feature>
<evidence type="ECO:0000313" key="3">
    <source>
        <dbReference type="Proteomes" id="UP000625033"/>
    </source>
</evidence>
<comment type="caution">
    <text evidence="2">The sequence shown here is derived from an EMBL/GenBank/DDBJ whole genome shotgun (WGS) entry which is preliminary data.</text>
</comment>
<feature type="transmembrane region" description="Helical" evidence="1">
    <location>
        <begin position="262"/>
        <end position="283"/>
    </location>
</feature>
<feature type="transmembrane region" description="Helical" evidence="1">
    <location>
        <begin position="127"/>
        <end position="156"/>
    </location>
</feature>
<evidence type="ECO:0000313" key="2">
    <source>
        <dbReference type="EMBL" id="MBG6084674.1"/>
    </source>
</evidence>
<feature type="transmembrane region" description="Helical" evidence="1">
    <location>
        <begin position="203"/>
        <end position="221"/>
    </location>
</feature>
<organism evidence="2 3">
    <name type="scientific">Zhihengliuella flava</name>
    <dbReference type="NCBI Taxonomy" id="1285193"/>
    <lineage>
        <taxon>Bacteria</taxon>
        <taxon>Bacillati</taxon>
        <taxon>Actinomycetota</taxon>
        <taxon>Actinomycetes</taxon>
        <taxon>Micrococcales</taxon>
        <taxon>Micrococcaceae</taxon>
        <taxon>Zhihengliuella</taxon>
    </lineage>
</organism>